<accession>A0A6H5HVN0</accession>
<evidence type="ECO:0000313" key="4">
    <source>
        <dbReference type="EMBL" id="CAB0029063.1"/>
    </source>
</evidence>
<gene>
    <name evidence="4" type="ORF">TBRA_LOCUS1151</name>
</gene>
<feature type="region of interest" description="Disordered" evidence="2">
    <location>
        <begin position="85"/>
        <end position="111"/>
    </location>
</feature>
<protein>
    <recommendedName>
        <fullName evidence="3">CCHC-type domain-containing protein</fullName>
    </recommendedName>
</protein>
<evidence type="ECO:0000256" key="2">
    <source>
        <dbReference type="SAM" id="MobiDB-lite"/>
    </source>
</evidence>
<feature type="non-terminal residue" evidence="4">
    <location>
        <position position="1"/>
    </location>
</feature>
<feature type="domain" description="CCHC-type" evidence="3">
    <location>
        <begin position="201"/>
        <end position="215"/>
    </location>
</feature>
<keyword evidence="1" id="KW-0863">Zinc-finger</keyword>
<dbReference type="PROSITE" id="PS50158">
    <property type="entry name" value="ZF_CCHC"/>
    <property type="match status" value="1"/>
</dbReference>
<organism evidence="4 5">
    <name type="scientific">Trichogramma brassicae</name>
    <dbReference type="NCBI Taxonomy" id="86971"/>
    <lineage>
        <taxon>Eukaryota</taxon>
        <taxon>Metazoa</taxon>
        <taxon>Ecdysozoa</taxon>
        <taxon>Arthropoda</taxon>
        <taxon>Hexapoda</taxon>
        <taxon>Insecta</taxon>
        <taxon>Pterygota</taxon>
        <taxon>Neoptera</taxon>
        <taxon>Endopterygota</taxon>
        <taxon>Hymenoptera</taxon>
        <taxon>Apocrita</taxon>
        <taxon>Proctotrupomorpha</taxon>
        <taxon>Chalcidoidea</taxon>
        <taxon>Trichogrammatidae</taxon>
        <taxon>Trichogramma</taxon>
    </lineage>
</organism>
<proteinExistence type="predicted"/>
<reference evidence="4 5" key="1">
    <citation type="submission" date="2020-02" db="EMBL/GenBank/DDBJ databases">
        <authorList>
            <person name="Ferguson B K."/>
        </authorList>
    </citation>
    <scope>NUCLEOTIDE SEQUENCE [LARGE SCALE GENOMIC DNA]</scope>
</reference>
<dbReference type="AlphaFoldDB" id="A0A6H5HVN0"/>
<evidence type="ECO:0000313" key="5">
    <source>
        <dbReference type="Proteomes" id="UP000479190"/>
    </source>
</evidence>
<dbReference type="GO" id="GO:0008270">
    <property type="term" value="F:zinc ion binding"/>
    <property type="evidence" value="ECO:0007669"/>
    <property type="project" value="UniProtKB-KW"/>
</dbReference>
<evidence type="ECO:0000256" key="1">
    <source>
        <dbReference type="PROSITE-ProRule" id="PRU00047"/>
    </source>
</evidence>
<evidence type="ECO:0000259" key="3">
    <source>
        <dbReference type="PROSITE" id="PS50158"/>
    </source>
</evidence>
<dbReference type="OrthoDB" id="7698093at2759"/>
<feature type="compositionally biased region" description="Basic residues" evidence="2">
    <location>
        <begin position="100"/>
        <end position="111"/>
    </location>
</feature>
<dbReference type="InterPro" id="IPR036875">
    <property type="entry name" value="Znf_CCHC_sf"/>
</dbReference>
<dbReference type="EMBL" id="CADCXV010000246">
    <property type="protein sequence ID" value="CAB0029063.1"/>
    <property type="molecule type" value="Genomic_DNA"/>
</dbReference>
<dbReference type="Pfam" id="PF00098">
    <property type="entry name" value="zf-CCHC"/>
    <property type="match status" value="1"/>
</dbReference>
<name>A0A6H5HVN0_9HYME</name>
<dbReference type="Proteomes" id="UP000479190">
    <property type="component" value="Unassembled WGS sequence"/>
</dbReference>
<dbReference type="GO" id="GO:0003676">
    <property type="term" value="F:nucleic acid binding"/>
    <property type="evidence" value="ECO:0007669"/>
    <property type="project" value="InterPro"/>
</dbReference>
<keyword evidence="1" id="KW-0862">Zinc</keyword>
<dbReference type="InterPro" id="IPR001878">
    <property type="entry name" value="Znf_CCHC"/>
</dbReference>
<dbReference type="Gene3D" id="4.10.60.10">
    <property type="entry name" value="Zinc finger, CCHC-type"/>
    <property type="match status" value="1"/>
</dbReference>
<keyword evidence="1" id="KW-0479">Metal-binding</keyword>
<sequence length="247" mass="27492">VARVYRAPLSRTRTTTSSRTATATSLWIIDDVANASRGPSCHPMRSVILPAQSLKPRPPPHRVHHRPDAIIIRANDASSYAEILKKKTQRRPSVAAVSRRQQRKQQHQTQRRRAALDALLGIPVSKRDPVKSLRKAYAGTQVPVVALPDDLSATALKLGHVRISWVNCNIRAREEAARCYRCWVPGQMAARCKGPDRTELCYRCGQKGHQAQDCKGQTFCVLCRERGADDHRHASASSSCPLARKIT</sequence>
<dbReference type="SUPFAM" id="SSF57756">
    <property type="entry name" value="Retrovirus zinc finger-like domains"/>
    <property type="match status" value="1"/>
</dbReference>
<keyword evidence="5" id="KW-1185">Reference proteome</keyword>
<dbReference type="SMART" id="SM00343">
    <property type="entry name" value="ZnF_C2HC"/>
    <property type="match status" value="2"/>
</dbReference>